<protein>
    <submittedName>
        <fullName evidence="1">Uncharacterized protein</fullName>
    </submittedName>
</protein>
<evidence type="ECO:0000313" key="2">
    <source>
        <dbReference type="Proteomes" id="UP000595437"/>
    </source>
</evidence>
<sequence>MGPRVPPITMIEYWGLQPTDNELSAPSNYNDGVIMMCPLALLINLIEYWGPKATFHWPLDPTNQWGFELIDYGQLL</sequence>
<feature type="non-terminal residue" evidence="1">
    <location>
        <position position="76"/>
    </location>
</feature>
<keyword evidence="2" id="KW-1185">Reference proteome</keyword>
<name>A0A7T8HKS2_CALRO</name>
<dbReference type="AlphaFoldDB" id="A0A7T8HKS2"/>
<accession>A0A7T8HKS2</accession>
<evidence type="ECO:0000313" key="1">
    <source>
        <dbReference type="EMBL" id="QQP51725.1"/>
    </source>
</evidence>
<gene>
    <name evidence="1" type="ORF">FKW44_013163</name>
</gene>
<reference evidence="2" key="1">
    <citation type="submission" date="2021-01" db="EMBL/GenBank/DDBJ databases">
        <title>Caligus Genome Assembly.</title>
        <authorList>
            <person name="Gallardo-Escarate C."/>
        </authorList>
    </citation>
    <scope>NUCLEOTIDE SEQUENCE [LARGE SCALE GENOMIC DNA]</scope>
</reference>
<dbReference type="EMBL" id="CP045897">
    <property type="protein sequence ID" value="QQP51725.1"/>
    <property type="molecule type" value="Genomic_DNA"/>
</dbReference>
<proteinExistence type="predicted"/>
<organism evidence="1 2">
    <name type="scientific">Caligus rogercresseyi</name>
    <name type="common">Sea louse</name>
    <dbReference type="NCBI Taxonomy" id="217165"/>
    <lineage>
        <taxon>Eukaryota</taxon>
        <taxon>Metazoa</taxon>
        <taxon>Ecdysozoa</taxon>
        <taxon>Arthropoda</taxon>
        <taxon>Crustacea</taxon>
        <taxon>Multicrustacea</taxon>
        <taxon>Hexanauplia</taxon>
        <taxon>Copepoda</taxon>
        <taxon>Siphonostomatoida</taxon>
        <taxon>Caligidae</taxon>
        <taxon>Caligus</taxon>
    </lineage>
</organism>
<dbReference type="Proteomes" id="UP000595437">
    <property type="component" value="Chromosome 8"/>
</dbReference>